<feature type="domain" description="Cytochrome c" evidence="7">
    <location>
        <begin position="39"/>
        <end position="132"/>
    </location>
</feature>
<evidence type="ECO:0000256" key="5">
    <source>
        <dbReference type="SAM" id="MobiDB-lite"/>
    </source>
</evidence>
<name>A0A3N1Y751_9GAMM</name>
<feature type="compositionally biased region" description="Basic and acidic residues" evidence="5">
    <location>
        <begin position="66"/>
        <end position="84"/>
    </location>
</feature>
<feature type="signal peptide" evidence="6">
    <location>
        <begin position="1"/>
        <end position="20"/>
    </location>
</feature>
<accession>A0A3N1Y751</accession>
<evidence type="ECO:0000256" key="1">
    <source>
        <dbReference type="ARBA" id="ARBA00022617"/>
    </source>
</evidence>
<dbReference type="GO" id="GO:0009055">
    <property type="term" value="F:electron transfer activity"/>
    <property type="evidence" value="ECO:0007669"/>
    <property type="project" value="InterPro"/>
</dbReference>
<protein>
    <submittedName>
        <fullName evidence="8">Uncharacterized protein DUF1924</fullName>
    </submittedName>
</protein>
<dbReference type="GO" id="GO:0020037">
    <property type="term" value="F:heme binding"/>
    <property type="evidence" value="ECO:0007669"/>
    <property type="project" value="InterPro"/>
</dbReference>
<dbReference type="RefSeq" id="WP_123399994.1">
    <property type="nucleotide sequence ID" value="NZ_RJVI01000001.1"/>
</dbReference>
<dbReference type="Gene3D" id="1.10.760.10">
    <property type="entry name" value="Cytochrome c-like domain"/>
    <property type="match status" value="1"/>
</dbReference>
<keyword evidence="6" id="KW-0732">Signal</keyword>
<evidence type="ECO:0000256" key="2">
    <source>
        <dbReference type="ARBA" id="ARBA00022723"/>
    </source>
</evidence>
<comment type="caution">
    <text evidence="8">The sequence shown here is derived from an EMBL/GenBank/DDBJ whole genome shotgun (WGS) entry which is preliminary data.</text>
</comment>
<feature type="chain" id="PRO_5018041127" evidence="6">
    <location>
        <begin position="21"/>
        <end position="132"/>
    </location>
</feature>
<dbReference type="InterPro" id="IPR015170">
    <property type="entry name" value="DUF1924_SHP"/>
</dbReference>
<dbReference type="OrthoDB" id="5295318at2"/>
<keyword evidence="1 4" id="KW-0349">Heme</keyword>
<evidence type="ECO:0000259" key="7">
    <source>
        <dbReference type="PROSITE" id="PS51007"/>
    </source>
</evidence>
<keyword evidence="9" id="KW-1185">Reference proteome</keyword>
<keyword evidence="3 4" id="KW-0408">Iron</keyword>
<evidence type="ECO:0000313" key="8">
    <source>
        <dbReference type="EMBL" id="ROR34643.1"/>
    </source>
</evidence>
<reference evidence="8 9" key="1">
    <citation type="submission" date="2018-11" db="EMBL/GenBank/DDBJ databases">
        <title>Genomic Encyclopedia of Type Strains, Phase IV (KMG-IV): sequencing the most valuable type-strain genomes for metagenomic binning, comparative biology and taxonomic classification.</title>
        <authorList>
            <person name="Goeker M."/>
        </authorList>
    </citation>
    <scope>NUCLEOTIDE SEQUENCE [LARGE SCALE GENOMIC DNA]</scope>
    <source>
        <strain evidence="8 9">DSM 100275</strain>
    </source>
</reference>
<gene>
    <name evidence="8" type="ORF">EDC57_0544</name>
</gene>
<proteinExistence type="predicted"/>
<sequence>MNRRLALAAAALLAAAAAGAAPPPAAERLLAQWRTAGPFSAERGAALWRRTFPGPDGRPRACTSCHGDDLTRPGRHVRTGERIDPMAPSANPERLTDAGKIGKWLHRNCRWVLGRVCTAREKGDLVTFLSRQ</sequence>
<dbReference type="Proteomes" id="UP000276634">
    <property type="component" value="Unassembled WGS sequence"/>
</dbReference>
<dbReference type="GO" id="GO:0046872">
    <property type="term" value="F:metal ion binding"/>
    <property type="evidence" value="ECO:0007669"/>
    <property type="project" value="UniProtKB-KW"/>
</dbReference>
<dbReference type="InterPro" id="IPR009056">
    <property type="entry name" value="Cyt_c-like_dom"/>
</dbReference>
<evidence type="ECO:0000313" key="9">
    <source>
        <dbReference type="Proteomes" id="UP000276634"/>
    </source>
</evidence>
<evidence type="ECO:0000256" key="6">
    <source>
        <dbReference type="SAM" id="SignalP"/>
    </source>
</evidence>
<dbReference type="InterPro" id="IPR036909">
    <property type="entry name" value="Cyt_c-like_dom_sf"/>
</dbReference>
<keyword evidence="2 4" id="KW-0479">Metal-binding</keyword>
<feature type="region of interest" description="Disordered" evidence="5">
    <location>
        <begin position="50"/>
        <end position="95"/>
    </location>
</feature>
<evidence type="ECO:0000256" key="3">
    <source>
        <dbReference type="ARBA" id="ARBA00023004"/>
    </source>
</evidence>
<organism evidence="8 9">
    <name type="scientific">Inmirania thermothiophila</name>
    <dbReference type="NCBI Taxonomy" id="1750597"/>
    <lineage>
        <taxon>Bacteria</taxon>
        <taxon>Pseudomonadati</taxon>
        <taxon>Pseudomonadota</taxon>
        <taxon>Gammaproteobacteria</taxon>
        <taxon>Chromatiales</taxon>
        <taxon>Ectothiorhodospiraceae</taxon>
        <taxon>Inmirania</taxon>
    </lineage>
</organism>
<dbReference type="AlphaFoldDB" id="A0A3N1Y751"/>
<dbReference type="SUPFAM" id="SSF46626">
    <property type="entry name" value="Cytochrome c"/>
    <property type="match status" value="1"/>
</dbReference>
<evidence type="ECO:0000256" key="4">
    <source>
        <dbReference type="PROSITE-ProRule" id="PRU00433"/>
    </source>
</evidence>
<dbReference type="EMBL" id="RJVI01000001">
    <property type="protein sequence ID" value="ROR34643.1"/>
    <property type="molecule type" value="Genomic_DNA"/>
</dbReference>
<dbReference type="PROSITE" id="PS51007">
    <property type="entry name" value="CYTC"/>
    <property type="match status" value="1"/>
</dbReference>
<dbReference type="Pfam" id="PF09086">
    <property type="entry name" value="DUF1924"/>
    <property type="match status" value="1"/>
</dbReference>